<keyword evidence="8" id="KW-0411">Iron-sulfur</keyword>
<dbReference type="Pfam" id="PF01568">
    <property type="entry name" value="Molydop_binding"/>
    <property type="match status" value="1"/>
</dbReference>
<gene>
    <name evidence="11" type="ORF">Tfer_1443</name>
</gene>
<evidence type="ECO:0000313" key="12">
    <source>
        <dbReference type="Proteomes" id="UP000037175"/>
    </source>
</evidence>
<feature type="domain" description="Molybdopterin dinucleotide-binding" evidence="10">
    <location>
        <begin position="402"/>
        <end position="508"/>
    </location>
</feature>
<keyword evidence="12" id="KW-1185">Reference proteome</keyword>
<dbReference type="PANTHER" id="PTHR43105">
    <property type="entry name" value="RESPIRATORY NITRATE REDUCTASE"/>
    <property type="match status" value="1"/>
</dbReference>
<evidence type="ECO:0000256" key="7">
    <source>
        <dbReference type="ARBA" id="ARBA00023004"/>
    </source>
</evidence>
<dbReference type="InterPro" id="IPR009010">
    <property type="entry name" value="Asp_de-COase-like_dom_sf"/>
</dbReference>
<keyword evidence="3" id="KW-0004">4Fe-4S</keyword>
<dbReference type="InterPro" id="IPR006657">
    <property type="entry name" value="MoPterin_dinucl-bd_dom"/>
</dbReference>
<comment type="cofactor">
    <cofactor evidence="1">
        <name>Mo-bis(molybdopterin guanine dinucleotide)</name>
        <dbReference type="ChEBI" id="CHEBI:60539"/>
    </cofactor>
</comment>
<name>A0A0L6W360_9FIRM</name>
<evidence type="ECO:0000259" key="9">
    <source>
        <dbReference type="Pfam" id="PF00384"/>
    </source>
</evidence>
<protein>
    <submittedName>
        <fullName evidence="11">Formate dehydrogenase subunit alpha</fullName>
    </submittedName>
</protein>
<dbReference type="InterPro" id="IPR006655">
    <property type="entry name" value="Mopterin_OxRdtase_prok_CS"/>
</dbReference>
<feature type="domain" description="Molybdopterin oxidoreductase" evidence="9">
    <location>
        <begin position="1"/>
        <end position="317"/>
    </location>
</feature>
<reference evidence="12" key="1">
    <citation type="submission" date="2015-07" db="EMBL/GenBank/DDBJ databases">
        <title>Complete Genome of Thermincola ferriacetica strain Z-0001T.</title>
        <authorList>
            <person name="Lusk B."/>
            <person name="Badalamenti J.P."/>
            <person name="Parameswaran P."/>
            <person name="Bond D.R."/>
            <person name="Torres C.I."/>
        </authorList>
    </citation>
    <scope>NUCLEOTIDE SEQUENCE [LARGE SCALE GENOMIC DNA]</scope>
    <source>
        <strain evidence="12">Z-0001</strain>
    </source>
</reference>
<evidence type="ECO:0000256" key="2">
    <source>
        <dbReference type="ARBA" id="ARBA00001966"/>
    </source>
</evidence>
<dbReference type="CDD" id="cd02790">
    <property type="entry name" value="MopB_CT_Formate-Dh_H"/>
    <property type="match status" value="1"/>
</dbReference>
<dbReference type="PANTHER" id="PTHR43105:SF14">
    <property type="entry name" value="FORMATE DEHYDROGENASE H"/>
    <property type="match status" value="1"/>
</dbReference>
<keyword evidence="7" id="KW-0408">Iron</keyword>
<comment type="cofactor">
    <cofactor evidence="2">
        <name>[4Fe-4S] cluster</name>
        <dbReference type="ChEBI" id="CHEBI:49883"/>
    </cofactor>
</comment>
<evidence type="ECO:0000256" key="5">
    <source>
        <dbReference type="ARBA" id="ARBA00022723"/>
    </source>
</evidence>
<dbReference type="GO" id="GO:0022904">
    <property type="term" value="P:respiratory electron transport chain"/>
    <property type="evidence" value="ECO:0007669"/>
    <property type="project" value="TreeGrafter"/>
</dbReference>
<dbReference type="PROSITE" id="PS00490">
    <property type="entry name" value="MOLYBDOPTERIN_PROK_2"/>
    <property type="match status" value="1"/>
</dbReference>
<evidence type="ECO:0000259" key="10">
    <source>
        <dbReference type="Pfam" id="PF01568"/>
    </source>
</evidence>
<dbReference type="EMBL" id="LGTE01000008">
    <property type="protein sequence ID" value="KNZ69833.1"/>
    <property type="molecule type" value="Genomic_DNA"/>
</dbReference>
<dbReference type="NCBIfam" id="TIGR01591">
    <property type="entry name" value="Fdh-alpha"/>
    <property type="match status" value="1"/>
</dbReference>
<accession>A0A0L6W360</accession>
<organism evidence="11 12">
    <name type="scientific">Thermincola ferriacetica</name>
    <dbReference type="NCBI Taxonomy" id="281456"/>
    <lineage>
        <taxon>Bacteria</taxon>
        <taxon>Bacillati</taxon>
        <taxon>Bacillota</taxon>
        <taxon>Clostridia</taxon>
        <taxon>Eubacteriales</taxon>
        <taxon>Thermincolaceae</taxon>
        <taxon>Thermincola</taxon>
    </lineage>
</organism>
<dbReference type="Gene3D" id="3.40.228.10">
    <property type="entry name" value="Dimethylsulfoxide Reductase, domain 2"/>
    <property type="match status" value="1"/>
</dbReference>
<comment type="caution">
    <text evidence="11">The sequence shown here is derived from an EMBL/GenBank/DDBJ whole genome shotgun (WGS) entry which is preliminary data.</text>
</comment>
<evidence type="ECO:0000256" key="4">
    <source>
        <dbReference type="ARBA" id="ARBA00022505"/>
    </source>
</evidence>
<dbReference type="GO" id="GO:0016020">
    <property type="term" value="C:membrane"/>
    <property type="evidence" value="ECO:0007669"/>
    <property type="project" value="TreeGrafter"/>
</dbReference>
<dbReference type="Gene3D" id="3.40.50.740">
    <property type="match status" value="1"/>
</dbReference>
<dbReference type="SUPFAM" id="SSF53706">
    <property type="entry name" value="Formate dehydrogenase/DMSO reductase, domains 1-3"/>
    <property type="match status" value="1"/>
</dbReference>
<evidence type="ECO:0000256" key="1">
    <source>
        <dbReference type="ARBA" id="ARBA00001942"/>
    </source>
</evidence>
<proteinExistence type="predicted"/>
<evidence type="ECO:0000256" key="8">
    <source>
        <dbReference type="ARBA" id="ARBA00023014"/>
    </source>
</evidence>
<keyword evidence="6" id="KW-0560">Oxidoreductase</keyword>
<dbReference type="GO" id="GO:0003954">
    <property type="term" value="F:NADH dehydrogenase activity"/>
    <property type="evidence" value="ECO:0007669"/>
    <property type="project" value="TreeGrafter"/>
</dbReference>
<dbReference type="GO" id="GO:0015942">
    <property type="term" value="P:formate metabolic process"/>
    <property type="evidence" value="ECO:0007669"/>
    <property type="project" value="InterPro"/>
</dbReference>
<dbReference type="InterPro" id="IPR050123">
    <property type="entry name" value="Prok_molybdopt-oxidoreductase"/>
</dbReference>
<evidence type="ECO:0000313" key="11">
    <source>
        <dbReference type="EMBL" id="KNZ69833.1"/>
    </source>
</evidence>
<dbReference type="PATRIC" id="fig|281456.6.peg.1542"/>
<dbReference type="Pfam" id="PF00384">
    <property type="entry name" value="Molybdopterin"/>
    <property type="match status" value="1"/>
</dbReference>
<dbReference type="Gene3D" id="2.40.40.20">
    <property type="match status" value="1"/>
</dbReference>
<dbReference type="GO" id="GO:0051539">
    <property type="term" value="F:4 iron, 4 sulfur cluster binding"/>
    <property type="evidence" value="ECO:0007669"/>
    <property type="project" value="UniProtKB-KW"/>
</dbReference>
<dbReference type="InterPro" id="IPR041925">
    <property type="entry name" value="CT_Formate-Dh_H"/>
</dbReference>
<dbReference type="GO" id="GO:0008863">
    <property type="term" value="F:formate dehydrogenase (NAD+) activity"/>
    <property type="evidence" value="ECO:0007669"/>
    <property type="project" value="InterPro"/>
</dbReference>
<dbReference type="Proteomes" id="UP000037175">
    <property type="component" value="Unassembled WGS sequence"/>
</dbReference>
<dbReference type="InterPro" id="IPR006656">
    <property type="entry name" value="Mopterin_OxRdtase"/>
</dbReference>
<sequence>MILVTGSNTTEQHPQVGAEILKAIQEGAKLIVIDPRKIPLADYATLYLQPKVGTNVAWLNGLAHVIIEENLCDRTFVDERTDGFAELQQVVKKYSPIYVEQLTGIPAGDLVKAARLYAGADKAMIFYCMGLTQFTSGVDNVRACANLAMLTGNIGRPGTGVNPLRGQNNVQGACDMGALPNVLTGYQKVDDEDARSKFEQAWQVKLPAEPGLTLTEMIRAAEEGKIKCLYIMGENPLVSDPDINHVRKAFEKLELLIVQDIFLTETAALADIVLPGACFAEKEGTFTNTERRVQRVRQALAPKGKAMEDWRIILALACKMGYLMGYETPEEIMEEIAVLTPAYRGITYQRLEDEKGLQWPCPDMQHPGTPYLHKDRFSCGRGKFHAVDYRPPAETPNDDYPYILTTGRTAYQFHTGTMTGRTSVIQREVPDGYVEINKKDAQKIGIRDGWPVEVSSARGKVVCRASVSDTVPAGTVFMPFHFAETAANLLTNSAVDPIAKIPEYKVCAVKIKGVD</sequence>
<evidence type="ECO:0000256" key="3">
    <source>
        <dbReference type="ARBA" id="ARBA00022485"/>
    </source>
</evidence>
<keyword evidence="5" id="KW-0479">Metal-binding</keyword>
<dbReference type="AlphaFoldDB" id="A0A0L6W360"/>
<dbReference type="SUPFAM" id="SSF50692">
    <property type="entry name" value="ADC-like"/>
    <property type="match status" value="1"/>
</dbReference>
<dbReference type="GO" id="GO:0043546">
    <property type="term" value="F:molybdopterin cofactor binding"/>
    <property type="evidence" value="ECO:0007669"/>
    <property type="project" value="InterPro"/>
</dbReference>
<dbReference type="FunFam" id="2.40.40.20:FF:000005">
    <property type="entry name" value="Periplasmic nitrate reductase"/>
    <property type="match status" value="1"/>
</dbReference>
<keyword evidence="4" id="KW-0500">Molybdenum</keyword>
<evidence type="ECO:0000256" key="6">
    <source>
        <dbReference type="ARBA" id="ARBA00023002"/>
    </source>
</evidence>
<dbReference type="InterPro" id="IPR006478">
    <property type="entry name" value="Formate_DH_asu"/>
</dbReference>
<dbReference type="GO" id="GO:0046872">
    <property type="term" value="F:metal ion binding"/>
    <property type="evidence" value="ECO:0007669"/>
    <property type="project" value="UniProtKB-KW"/>
</dbReference>